<dbReference type="PROSITE" id="PS51677">
    <property type="entry name" value="NODB"/>
    <property type="match status" value="1"/>
</dbReference>
<evidence type="ECO:0000256" key="2">
    <source>
        <dbReference type="ARBA" id="ARBA00022729"/>
    </source>
</evidence>
<dbReference type="GO" id="GO:0005975">
    <property type="term" value="P:carbohydrate metabolic process"/>
    <property type="evidence" value="ECO:0007669"/>
    <property type="project" value="InterPro"/>
</dbReference>
<comment type="subcellular location">
    <subcellularLocation>
        <location evidence="1">Secreted</location>
    </subcellularLocation>
</comment>
<evidence type="ECO:0000259" key="3">
    <source>
        <dbReference type="PROSITE" id="PS51677"/>
    </source>
</evidence>
<organism evidence="4">
    <name type="scientific">hydrothermal vent metagenome</name>
    <dbReference type="NCBI Taxonomy" id="652676"/>
    <lineage>
        <taxon>unclassified sequences</taxon>
        <taxon>metagenomes</taxon>
        <taxon>ecological metagenomes</taxon>
    </lineage>
</organism>
<dbReference type="InterPro" id="IPR011330">
    <property type="entry name" value="Glyco_hydro/deAcase_b/a-brl"/>
</dbReference>
<evidence type="ECO:0000313" key="4">
    <source>
        <dbReference type="EMBL" id="VAW71555.1"/>
    </source>
</evidence>
<dbReference type="InterPro" id="IPR051398">
    <property type="entry name" value="Polysacch_Deacetylase"/>
</dbReference>
<sequence>MFKNYSVKYLVKRGIQYIAARLGPHTRQSKQPQLLVLMYHRILPLDDERTSLEEPGMIVTPETLKNNLETIASYFKFVQLSDWIEKKKKGETLPAMACAITFDDGWQDNYEFAYPILQELNIPATIFLVSNMVGSHSQFWPERLARTITAIASQQPQQWTNPLLGWIKDTHTDFSFSSTAPSRDELTQIIGQVKQFSDQEIHSRLDQIEKELVLDTKSQTDSLLSWEQVAEMTASGLIEMGSHTCHHIRLNAQTNQAVMDNEIVESKAQIEKLTGQPVKTFCFPNGDYSPAALELVQKHYSGAVTTESGWNSSNTDAHMLQRIGIHNDIADDKIAFLARISGWM</sequence>
<feature type="domain" description="NodB homology" evidence="3">
    <location>
        <begin position="96"/>
        <end position="344"/>
    </location>
</feature>
<dbReference type="Pfam" id="PF01522">
    <property type="entry name" value="Polysacc_deac_1"/>
    <property type="match status" value="1"/>
</dbReference>
<protein>
    <recommendedName>
        <fullName evidence="3">NodB homology domain-containing protein</fullName>
    </recommendedName>
</protein>
<dbReference type="GO" id="GO:0005576">
    <property type="term" value="C:extracellular region"/>
    <property type="evidence" value="ECO:0007669"/>
    <property type="project" value="UniProtKB-SubCell"/>
</dbReference>
<dbReference type="Gene3D" id="3.20.20.370">
    <property type="entry name" value="Glycoside hydrolase/deacetylase"/>
    <property type="match status" value="1"/>
</dbReference>
<dbReference type="AlphaFoldDB" id="A0A3B0XT57"/>
<dbReference type="GO" id="GO:0016810">
    <property type="term" value="F:hydrolase activity, acting on carbon-nitrogen (but not peptide) bonds"/>
    <property type="evidence" value="ECO:0007669"/>
    <property type="project" value="InterPro"/>
</dbReference>
<accession>A0A3B0XT57</accession>
<gene>
    <name evidence="4" type="ORF">MNBD_GAMMA12-3566</name>
</gene>
<dbReference type="PANTHER" id="PTHR34216">
    <property type="match status" value="1"/>
</dbReference>
<evidence type="ECO:0000256" key="1">
    <source>
        <dbReference type="ARBA" id="ARBA00004613"/>
    </source>
</evidence>
<keyword evidence="2" id="KW-0732">Signal</keyword>
<name>A0A3B0XT57_9ZZZZ</name>
<reference evidence="4" key="1">
    <citation type="submission" date="2018-06" db="EMBL/GenBank/DDBJ databases">
        <authorList>
            <person name="Zhirakovskaya E."/>
        </authorList>
    </citation>
    <scope>NUCLEOTIDE SEQUENCE</scope>
</reference>
<dbReference type="InterPro" id="IPR002509">
    <property type="entry name" value="NODB_dom"/>
</dbReference>
<dbReference type="CDD" id="cd10918">
    <property type="entry name" value="CE4_NodB_like_5s_6s"/>
    <property type="match status" value="1"/>
</dbReference>
<dbReference type="EMBL" id="UOFL01000023">
    <property type="protein sequence ID" value="VAW71555.1"/>
    <property type="molecule type" value="Genomic_DNA"/>
</dbReference>
<dbReference type="PANTHER" id="PTHR34216:SF3">
    <property type="entry name" value="POLY-BETA-1,6-N-ACETYL-D-GLUCOSAMINE N-DEACETYLASE"/>
    <property type="match status" value="1"/>
</dbReference>
<proteinExistence type="predicted"/>
<dbReference type="SUPFAM" id="SSF88713">
    <property type="entry name" value="Glycoside hydrolase/deacetylase"/>
    <property type="match status" value="1"/>
</dbReference>